<feature type="transmembrane region" description="Helical" evidence="1">
    <location>
        <begin position="44"/>
        <end position="62"/>
    </location>
</feature>
<name>A0A1I1MYZ2_9FLAO</name>
<dbReference type="EMBL" id="FOMI01000001">
    <property type="protein sequence ID" value="SFC87803.1"/>
    <property type="molecule type" value="Genomic_DNA"/>
</dbReference>
<evidence type="ECO:0000313" key="4">
    <source>
        <dbReference type="Proteomes" id="UP000199439"/>
    </source>
</evidence>
<keyword evidence="1" id="KW-1133">Transmembrane helix</keyword>
<protein>
    <submittedName>
        <fullName evidence="3">VanZ like family protein</fullName>
    </submittedName>
</protein>
<dbReference type="PANTHER" id="PTHR28008">
    <property type="entry name" value="DOMAIN PROTEIN, PUTATIVE (AFU_ORTHOLOGUE AFUA_3G10980)-RELATED"/>
    <property type="match status" value="1"/>
</dbReference>
<dbReference type="InterPro" id="IPR006976">
    <property type="entry name" value="VanZ-like"/>
</dbReference>
<dbReference type="Pfam" id="PF04892">
    <property type="entry name" value="VanZ"/>
    <property type="match status" value="1"/>
</dbReference>
<dbReference type="NCBIfam" id="NF037970">
    <property type="entry name" value="vanZ_1"/>
    <property type="match status" value="1"/>
</dbReference>
<gene>
    <name evidence="3" type="ORF">SAMN04487987_101470</name>
</gene>
<dbReference type="AlphaFoldDB" id="A0A1I1MYZ2"/>
<feature type="transmembrane region" description="Helical" evidence="1">
    <location>
        <begin position="7"/>
        <end position="24"/>
    </location>
</feature>
<keyword evidence="1" id="KW-0472">Membrane</keyword>
<evidence type="ECO:0000256" key="1">
    <source>
        <dbReference type="SAM" id="Phobius"/>
    </source>
</evidence>
<organism evidence="3 4">
    <name type="scientific">Algibacter pectinivorans</name>
    <dbReference type="NCBI Taxonomy" id="870482"/>
    <lineage>
        <taxon>Bacteria</taxon>
        <taxon>Pseudomonadati</taxon>
        <taxon>Bacteroidota</taxon>
        <taxon>Flavobacteriia</taxon>
        <taxon>Flavobacteriales</taxon>
        <taxon>Flavobacteriaceae</taxon>
        <taxon>Algibacter</taxon>
    </lineage>
</organism>
<keyword evidence="1" id="KW-0812">Transmembrane</keyword>
<reference evidence="4" key="1">
    <citation type="submission" date="2016-10" db="EMBL/GenBank/DDBJ databases">
        <authorList>
            <person name="Varghese N."/>
            <person name="Submissions S."/>
        </authorList>
    </citation>
    <scope>NUCLEOTIDE SEQUENCE [LARGE SCALE GENOMIC DNA]</scope>
    <source>
        <strain evidence="4">DSM 25730</strain>
    </source>
</reference>
<keyword evidence="4" id="KW-1185">Reference proteome</keyword>
<dbReference type="PANTHER" id="PTHR28008:SF1">
    <property type="entry name" value="DOMAIN PROTEIN, PUTATIVE (AFU_ORTHOLOGUE AFUA_3G10980)-RELATED"/>
    <property type="match status" value="1"/>
</dbReference>
<feature type="transmembrane region" description="Helical" evidence="1">
    <location>
        <begin position="69"/>
        <end position="87"/>
    </location>
</feature>
<dbReference type="Proteomes" id="UP000199439">
    <property type="component" value="Unassembled WGS sequence"/>
</dbReference>
<evidence type="ECO:0000313" key="3">
    <source>
        <dbReference type="EMBL" id="SFC87803.1"/>
    </source>
</evidence>
<evidence type="ECO:0000259" key="2">
    <source>
        <dbReference type="Pfam" id="PF04892"/>
    </source>
</evidence>
<proteinExistence type="predicted"/>
<feature type="domain" description="VanZ-like" evidence="2">
    <location>
        <begin position="35"/>
        <end position="118"/>
    </location>
</feature>
<dbReference type="STRING" id="870482.SAMN04487987_101470"/>
<accession>A0A1I1MYZ2</accession>
<sequence>MVLKKATFIIALVYALALAVVSLINLDGRLPDLEISFGDKIFHFLAYALFAVLWYFAWCFTFNFKKKKALIYAFIFAVLFGIIMEVLQGTFTASRALDVYDALANTLGALIAASVLWFKNQLHIKN</sequence>
<feature type="transmembrane region" description="Helical" evidence="1">
    <location>
        <begin position="99"/>
        <end position="118"/>
    </location>
</feature>